<feature type="region of interest" description="Disordered" evidence="1">
    <location>
        <begin position="606"/>
        <end position="680"/>
    </location>
</feature>
<dbReference type="InterPro" id="IPR036864">
    <property type="entry name" value="Zn2-C6_fun-type_DNA-bd_sf"/>
</dbReference>
<dbReference type="OrthoDB" id="2678679at2759"/>
<dbReference type="HOGENOM" id="CLU_250740_0_0_1"/>
<dbReference type="SMART" id="SM00066">
    <property type="entry name" value="GAL4"/>
    <property type="match status" value="1"/>
</dbReference>
<feature type="compositionally biased region" description="Low complexity" evidence="1">
    <location>
        <begin position="657"/>
        <end position="674"/>
    </location>
</feature>
<organism evidence="3 4">
    <name type="scientific">Galerina marginata (strain CBS 339.88)</name>
    <dbReference type="NCBI Taxonomy" id="685588"/>
    <lineage>
        <taxon>Eukaryota</taxon>
        <taxon>Fungi</taxon>
        <taxon>Dikarya</taxon>
        <taxon>Basidiomycota</taxon>
        <taxon>Agaricomycotina</taxon>
        <taxon>Agaricomycetes</taxon>
        <taxon>Agaricomycetidae</taxon>
        <taxon>Agaricales</taxon>
        <taxon>Agaricineae</taxon>
        <taxon>Strophariaceae</taxon>
        <taxon>Galerina</taxon>
    </lineage>
</organism>
<feature type="region of interest" description="Disordered" evidence="1">
    <location>
        <begin position="543"/>
        <end position="567"/>
    </location>
</feature>
<evidence type="ECO:0000313" key="3">
    <source>
        <dbReference type="EMBL" id="KDR80981.1"/>
    </source>
</evidence>
<dbReference type="Proteomes" id="UP000027222">
    <property type="component" value="Unassembled WGS sequence"/>
</dbReference>
<keyword evidence="4" id="KW-1185">Reference proteome</keyword>
<dbReference type="PROSITE" id="PS50048">
    <property type="entry name" value="ZN2_CY6_FUNGAL_2"/>
    <property type="match status" value="1"/>
</dbReference>
<dbReference type="GO" id="GO:0008270">
    <property type="term" value="F:zinc ion binding"/>
    <property type="evidence" value="ECO:0007669"/>
    <property type="project" value="InterPro"/>
</dbReference>
<feature type="compositionally biased region" description="Polar residues" evidence="1">
    <location>
        <begin position="313"/>
        <end position="332"/>
    </location>
</feature>
<feature type="compositionally biased region" description="Low complexity" evidence="1">
    <location>
        <begin position="625"/>
        <end position="638"/>
    </location>
</feature>
<dbReference type="Pfam" id="PF00172">
    <property type="entry name" value="Zn_clus"/>
    <property type="match status" value="1"/>
</dbReference>
<feature type="region of interest" description="Disordered" evidence="1">
    <location>
        <begin position="292"/>
        <end position="332"/>
    </location>
</feature>
<protein>
    <recommendedName>
        <fullName evidence="2">Zn(2)-C6 fungal-type domain-containing protein</fullName>
    </recommendedName>
</protein>
<feature type="compositionally biased region" description="Polar residues" evidence="1">
    <location>
        <begin position="606"/>
        <end position="624"/>
    </location>
</feature>
<feature type="compositionally biased region" description="Basic and acidic residues" evidence="1">
    <location>
        <begin position="1"/>
        <end position="10"/>
    </location>
</feature>
<feature type="domain" description="Zn(2)-C6 fungal-type" evidence="2">
    <location>
        <begin position="424"/>
        <end position="455"/>
    </location>
</feature>
<dbReference type="InterPro" id="IPR001138">
    <property type="entry name" value="Zn2Cys6_DnaBD"/>
</dbReference>
<sequence length="1461" mass="158920">MAKLQRELKGLEFSGAPPGVDGSRIQGSSNAKKRVRKEAEAKTEERPSKRVKIDATPREVKLKITLPPSQKVEDSPKKKGKPKANGVVKGPFGLPELKWKTLKPAPSSSLIEEKPRGTASSLRPRLWASSRDELLAALPDMASSKCINGLAWEFYETPILLLDGVNNNVFRIRREDMDAFTLDLVTTRSFVCPVPLETIAQDEPMNVDIPQLVVKAETLIHESSAMQAQSSVGLKKKRRAPKYAFPTPKKAAGVSQKPMLDLVGTHSAALPLESVTQGGPMIVDQPPLVVKAETPSDISPPPHAQGSVDPKQKQINTASNSKEVSKMSQESTQASMHVDFAAMSITQDVTMNVGHPQPVLKVEDPAVVASSHLRLPAILTEQPAQDAPLSIDTTLHRQQKIQRNNRSGPPEIATKAKAPSLRRTCIACRSRKKGCSGVLPCENCLKRGSGASCAYPDPDAQGQQGHSASGPSVRDSVGLKNQRTIKPLPKSMHFDDMYEESASPPSRINFAAPLPMYTSHNIEGLPAMPFHPELQWLDSQSLSAAQPPKGRGRPKKMPDSNLAPGPISQSVSAAIKGVVSAAVSSLPFDGNQSATTVASAQKSVTAYQHSRSTRQQPALQNGNVTSLSTPLPSATTRSMALSGPTTTGDIARGKDTQQSSQSSSMNAVLSSSSSGLNRPKYETVGSVNDLLTMATALFSSSSPSSLNRLKRETVGSTDDHLTMAAASSPSSSLSSLNRPKYETVGSVNDLLAMAEGVFSIKPNIPNHSKANLPTPHTIVDMTSSVSPSGVGYPATDNPPASSVLGGDAQKSMNDRAPLDHVVGNSQLKNWTKYPLRNRQAIEDTGSDLRDTKLLPSGPSVVIADTNDSKNENPTNAISDSIAESAPQALPAVKEQPQGQDVPVDGSIGHDVSPASQPNTLSMDPLISSTHEGPVVVKNPPDCLADYVPSPIPQELKTIVDAYLFGKPLTLILSSRLVYDHWSLLLPSAIGYAMMGYFKILGIQEKRVRLDDSAGAMEGDLSLSGHVEWRLRLRWAPGGEEFIMPEVDPKDLEHPWWNPSADANSPSNETVTASVATVLPMIPIPSKEPEDDFPTAPHYRQARIAHPEYKFRHHHFRELYESVLPTYLLAPFGRQVRDLSFPRGWFCLECGKINFQSALRHRRCNSAACVKRPSLVEPYAMSLFMMRDPQDRLPISLPYNTFPKFVKKQITSYDDGTKTISYALREDMPENHFIKHIFTANHPPLQAHADPLLHEIQLNVELARPVTDNSPFFVYSASCPKDDLNPADSEWPNVPPTVNSAKKLMVDRARWHGGVREPKLSVNRLKMLAWVASGHRKSPHIFRAKKHALTFLALGCDVALTLIPRSMELPSSQDAHVSSPWLNPLDEGRDIEEENPAIVPSEANQQIPETPAKAKASKKGDRPTFVLTLVHGDMAILYGDDFEYSIKRDGTSFLIIASHEDS</sequence>
<dbReference type="SUPFAM" id="SSF57701">
    <property type="entry name" value="Zn2/Cys6 DNA-binding domain"/>
    <property type="match status" value="1"/>
</dbReference>
<proteinExistence type="predicted"/>
<dbReference type="EMBL" id="KL142371">
    <property type="protein sequence ID" value="KDR80981.1"/>
    <property type="molecule type" value="Genomic_DNA"/>
</dbReference>
<gene>
    <name evidence="3" type="ORF">GALMADRAFT_222574</name>
</gene>
<feature type="region of interest" description="Disordered" evidence="1">
    <location>
        <begin position="1"/>
        <end position="87"/>
    </location>
</feature>
<name>A0A067TCY3_GALM3</name>
<feature type="compositionally biased region" description="Basic and acidic residues" evidence="1">
    <location>
        <begin position="37"/>
        <end position="62"/>
    </location>
</feature>
<feature type="compositionally biased region" description="Polar residues" evidence="1">
    <location>
        <begin position="461"/>
        <end position="470"/>
    </location>
</feature>
<reference evidence="4" key="1">
    <citation type="journal article" date="2014" name="Proc. Natl. Acad. Sci. U.S.A.">
        <title>Extensive sampling of basidiomycete genomes demonstrates inadequacy of the white-rot/brown-rot paradigm for wood decay fungi.</title>
        <authorList>
            <person name="Riley R."/>
            <person name="Salamov A.A."/>
            <person name="Brown D.W."/>
            <person name="Nagy L.G."/>
            <person name="Floudas D."/>
            <person name="Held B.W."/>
            <person name="Levasseur A."/>
            <person name="Lombard V."/>
            <person name="Morin E."/>
            <person name="Otillar R."/>
            <person name="Lindquist E.A."/>
            <person name="Sun H."/>
            <person name="LaButti K.M."/>
            <person name="Schmutz J."/>
            <person name="Jabbour D."/>
            <person name="Luo H."/>
            <person name="Baker S.E."/>
            <person name="Pisabarro A.G."/>
            <person name="Walton J.D."/>
            <person name="Blanchette R.A."/>
            <person name="Henrissat B."/>
            <person name="Martin F."/>
            <person name="Cullen D."/>
            <person name="Hibbett D.S."/>
            <person name="Grigoriev I.V."/>
        </authorList>
    </citation>
    <scope>NUCLEOTIDE SEQUENCE [LARGE SCALE GENOMIC DNA]</scope>
    <source>
        <strain evidence="4">CBS 339.88</strain>
    </source>
</reference>
<dbReference type="Gene3D" id="4.10.240.10">
    <property type="entry name" value="Zn(2)-C6 fungal-type DNA-binding domain"/>
    <property type="match status" value="1"/>
</dbReference>
<evidence type="ECO:0000259" key="2">
    <source>
        <dbReference type="PROSITE" id="PS50048"/>
    </source>
</evidence>
<feature type="region of interest" description="Disordered" evidence="1">
    <location>
        <begin position="397"/>
        <end position="416"/>
    </location>
</feature>
<feature type="region of interest" description="Disordered" evidence="1">
    <location>
        <begin position="848"/>
        <end position="876"/>
    </location>
</feature>
<evidence type="ECO:0000313" key="4">
    <source>
        <dbReference type="Proteomes" id="UP000027222"/>
    </source>
</evidence>
<dbReference type="GO" id="GO:0000981">
    <property type="term" value="F:DNA-binding transcription factor activity, RNA polymerase II-specific"/>
    <property type="evidence" value="ECO:0007669"/>
    <property type="project" value="InterPro"/>
</dbReference>
<accession>A0A067TCY3</accession>
<dbReference type="PROSITE" id="PS00463">
    <property type="entry name" value="ZN2_CY6_FUNGAL_1"/>
    <property type="match status" value="1"/>
</dbReference>
<feature type="region of interest" description="Disordered" evidence="1">
    <location>
        <begin position="456"/>
        <end position="503"/>
    </location>
</feature>
<evidence type="ECO:0000256" key="1">
    <source>
        <dbReference type="SAM" id="MobiDB-lite"/>
    </source>
</evidence>
<dbReference type="CDD" id="cd00067">
    <property type="entry name" value="GAL4"/>
    <property type="match status" value="1"/>
</dbReference>
<feature type="region of interest" description="Disordered" evidence="1">
    <location>
        <begin position="1397"/>
        <end position="1418"/>
    </location>
</feature>